<dbReference type="RefSeq" id="WP_091336084.1">
    <property type="nucleotide sequence ID" value="NZ_FMHV01000002.1"/>
</dbReference>
<dbReference type="Pfam" id="PF03259">
    <property type="entry name" value="Robl_LC7"/>
    <property type="match status" value="1"/>
</dbReference>
<evidence type="ECO:0000313" key="2">
    <source>
        <dbReference type="EMBL" id="SCL14296.1"/>
    </source>
</evidence>
<protein>
    <recommendedName>
        <fullName evidence="1">Roadblock/LAMTOR2 domain-containing protein</fullName>
    </recommendedName>
</protein>
<organism evidence="2 3">
    <name type="scientific">Micromonospora rhizosphaerae</name>
    <dbReference type="NCBI Taxonomy" id="568872"/>
    <lineage>
        <taxon>Bacteria</taxon>
        <taxon>Bacillati</taxon>
        <taxon>Actinomycetota</taxon>
        <taxon>Actinomycetes</taxon>
        <taxon>Micromonosporales</taxon>
        <taxon>Micromonosporaceae</taxon>
        <taxon>Micromonospora</taxon>
    </lineage>
</organism>
<dbReference type="STRING" id="568872.GA0070624_0381"/>
<dbReference type="InterPro" id="IPR053141">
    <property type="entry name" value="Mycobact_SerProt_Inhib_Rv3364c"/>
</dbReference>
<accession>A0A1C6RB13</accession>
<evidence type="ECO:0000259" key="1">
    <source>
        <dbReference type="SMART" id="SM00960"/>
    </source>
</evidence>
<dbReference type="PANTHER" id="PTHR36222">
    <property type="entry name" value="SERINE PROTEASE INHIBITOR RV3364C"/>
    <property type="match status" value="1"/>
</dbReference>
<keyword evidence="3" id="KW-1185">Reference proteome</keyword>
<feature type="domain" description="Roadblock/LAMTOR2" evidence="1">
    <location>
        <begin position="22"/>
        <end position="112"/>
    </location>
</feature>
<dbReference type="InterPro" id="IPR004942">
    <property type="entry name" value="Roadblock/LAMTOR2_dom"/>
</dbReference>
<dbReference type="OrthoDB" id="5187023at2"/>
<dbReference type="SUPFAM" id="SSF103196">
    <property type="entry name" value="Roadblock/LC7 domain"/>
    <property type="match status" value="1"/>
</dbReference>
<sequence length="150" mass="15443">MQDDVDQQKRAGGLSPEARTFNWLLDSFTSSTPGVMEAIAVSPDGLLMAMSASKDRANAERLAAVVSGMTSLAGGAANWYALGGLNRVIVDMSEGYLLISAISSGGVLGVVADRSANLGTVAYEMTLFAGRAGGALSTRLIAELTNGAQR</sequence>
<dbReference type="PANTHER" id="PTHR36222:SF1">
    <property type="entry name" value="SERINE PROTEASE INHIBITOR RV3364C"/>
    <property type="match status" value="1"/>
</dbReference>
<reference evidence="3" key="1">
    <citation type="submission" date="2016-06" db="EMBL/GenBank/DDBJ databases">
        <authorList>
            <person name="Varghese N."/>
            <person name="Submissions Spin"/>
        </authorList>
    </citation>
    <scope>NUCLEOTIDE SEQUENCE [LARGE SCALE GENOMIC DNA]</scope>
    <source>
        <strain evidence="3">DSM 45431</strain>
    </source>
</reference>
<dbReference type="Gene3D" id="3.30.450.30">
    <property type="entry name" value="Dynein light chain 2a, cytoplasmic"/>
    <property type="match status" value="1"/>
</dbReference>
<dbReference type="AlphaFoldDB" id="A0A1C6RB13"/>
<dbReference type="SMART" id="SM00960">
    <property type="entry name" value="Robl_LC7"/>
    <property type="match status" value="1"/>
</dbReference>
<dbReference type="EMBL" id="FMHV01000002">
    <property type="protein sequence ID" value="SCL14296.1"/>
    <property type="molecule type" value="Genomic_DNA"/>
</dbReference>
<evidence type="ECO:0000313" key="3">
    <source>
        <dbReference type="Proteomes" id="UP000199413"/>
    </source>
</evidence>
<proteinExistence type="predicted"/>
<gene>
    <name evidence="2" type="ORF">GA0070624_0381</name>
</gene>
<name>A0A1C6RB13_9ACTN</name>
<dbReference type="Proteomes" id="UP000199413">
    <property type="component" value="Unassembled WGS sequence"/>
</dbReference>